<dbReference type="GO" id="GO:0005886">
    <property type="term" value="C:plasma membrane"/>
    <property type="evidence" value="ECO:0007669"/>
    <property type="project" value="UniProtKB-SubCell"/>
</dbReference>
<dbReference type="GO" id="GO:0009425">
    <property type="term" value="C:bacterial-type flagellum basal body"/>
    <property type="evidence" value="ECO:0007669"/>
    <property type="project" value="InterPro"/>
</dbReference>
<dbReference type="Proteomes" id="UP000307087">
    <property type="component" value="Unassembled WGS sequence"/>
</dbReference>
<keyword evidence="8 10" id="KW-1133">Transmembrane helix</keyword>
<name>A0A4S8NIA4_9ACTN</name>
<evidence type="ECO:0000256" key="8">
    <source>
        <dbReference type="ARBA" id="ARBA00022989"/>
    </source>
</evidence>
<feature type="transmembrane region" description="Helical" evidence="10">
    <location>
        <begin position="24"/>
        <end position="43"/>
    </location>
</feature>
<evidence type="ECO:0000313" key="11">
    <source>
        <dbReference type="EMBL" id="THV14714.1"/>
    </source>
</evidence>
<evidence type="ECO:0000256" key="9">
    <source>
        <dbReference type="ARBA" id="ARBA00023136"/>
    </source>
</evidence>
<keyword evidence="4 10" id="KW-1003">Cell membrane</keyword>
<keyword evidence="11" id="KW-0969">Cilium</keyword>
<keyword evidence="5 10" id="KW-0145">Chemotaxis</keyword>
<sequence>MSTATAAPPDKGAADAKSSKVRTIGIAVLVLGLAAGAAWYFMLRPSGETEPKPGEVVALEPIQVNLAGGHYLRLGMALQLVEGAHEVDGSKALDAAITVFSGRPVGEVNKAESREHLRHELNEVLHERYHDEVMEVLFTEFVTQ</sequence>
<keyword evidence="7 10" id="KW-0283">Flagellar rotation</keyword>
<proteinExistence type="inferred from homology"/>
<evidence type="ECO:0000256" key="5">
    <source>
        <dbReference type="ARBA" id="ARBA00022500"/>
    </source>
</evidence>
<keyword evidence="9 10" id="KW-0472">Membrane</keyword>
<keyword evidence="11" id="KW-0282">Flagellum</keyword>
<accession>A0A4S8NIA4</accession>
<reference evidence="11 12" key="1">
    <citation type="journal article" date="2009" name="Int. J. Syst. Evol. Microbiol.">
        <title>Nocardioides caeni sp. nov., isolated from wastewater.</title>
        <authorList>
            <person name="Yoon J.H."/>
            <person name="Kang S.J."/>
            <person name="Park S."/>
            <person name="Kim W."/>
            <person name="Oh T.K."/>
        </authorList>
    </citation>
    <scope>NUCLEOTIDE SEQUENCE [LARGE SCALE GENOMIC DNA]</scope>
    <source>
        <strain evidence="11 12">DSM 23134</strain>
    </source>
</reference>
<dbReference type="GO" id="GO:0071973">
    <property type="term" value="P:bacterial-type flagellum-dependent cell motility"/>
    <property type="evidence" value="ECO:0007669"/>
    <property type="project" value="InterPro"/>
</dbReference>
<dbReference type="EMBL" id="STGW01000004">
    <property type="protein sequence ID" value="THV14714.1"/>
    <property type="molecule type" value="Genomic_DNA"/>
</dbReference>
<dbReference type="Pfam" id="PF03748">
    <property type="entry name" value="FliL"/>
    <property type="match status" value="1"/>
</dbReference>
<gene>
    <name evidence="11" type="ORF">E9934_08665</name>
</gene>
<keyword evidence="6 10" id="KW-0812">Transmembrane</keyword>
<protein>
    <recommendedName>
        <fullName evidence="10">Flagellar protein FliL</fullName>
    </recommendedName>
</protein>
<dbReference type="OrthoDB" id="3537056at2"/>
<comment type="function">
    <text evidence="1 10">Controls the rotational direction of flagella during chemotaxis.</text>
</comment>
<evidence type="ECO:0000256" key="7">
    <source>
        <dbReference type="ARBA" id="ARBA00022779"/>
    </source>
</evidence>
<comment type="caution">
    <text evidence="11">The sequence shown here is derived from an EMBL/GenBank/DDBJ whole genome shotgun (WGS) entry which is preliminary data.</text>
</comment>
<evidence type="ECO:0000256" key="4">
    <source>
        <dbReference type="ARBA" id="ARBA00022475"/>
    </source>
</evidence>
<evidence type="ECO:0000313" key="12">
    <source>
        <dbReference type="Proteomes" id="UP000307087"/>
    </source>
</evidence>
<keyword evidence="11" id="KW-0966">Cell projection</keyword>
<keyword evidence="12" id="KW-1185">Reference proteome</keyword>
<comment type="similarity">
    <text evidence="3 10">Belongs to the FliL family.</text>
</comment>
<evidence type="ECO:0000256" key="3">
    <source>
        <dbReference type="ARBA" id="ARBA00008281"/>
    </source>
</evidence>
<evidence type="ECO:0000256" key="1">
    <source>
        <dbReference type="ARBA" id="ARBA00002254"/>
    </source>
</evidence>
<dbReference type="InterPro" id="IPR005503">
    <property type="entry name" value="FliL"/>
</dbReference>
<comment type="subcellular location">
    <subcellularLocation>
        <location evidence="2">Cell membrane</location>
        <topology evidence="2">Single-pass membrane protein</topology>
    </subcellularLocation>
</comment>
<evidence type="ECO:0000256" key="2">
    <source>
        <dbReference type="ARBA" id="ARBA00004162"/>
    </source>
</evidence>
<evidence type="ECO:0000256" key="6">
    <source>
        <dbReference type="ARBA" id="ARBA00022692"/>
    </source>
</evidence>
<dbReference type="GO" id="GO:0006935">
    <property type="term" value="P:chemotaxis"/>
    <property type="evidence" value="ECO:0007669"/>
    <property type="project" value="UniProtKB-KW"/>
</dbReference>
<organism evidence="11 12">
    <name type="scientific">Nocardioides caeni</name>
    <dbReference type="NCBI Taxonomy" id="574700"/>
    <lineage>
        <taxon>Bacteria</taxon>
        <taxon>Bacillati</taxon>
        <taxon>Actinomycetota</taxon>
        <taxon>Actinomycetes</taxon>
        <taxon>Propionibacteriales</taxon>
        <taxon>Nocardioidaceae</taxon>
        <taxon>Nocardioides</taxon>
    </lineage>
</organism>
<dbReference type="RefSeq" id="WP_136562476.1">
    <property type="nucleotide sequence ID" value="NZ_BAABLS010000003.1"/>
</dbReference>
<evidence type="ECO:0000256" key="10">
    <source>
        <dbReference type="RuleBase" id="RU364125"/>
    </source>
</evidence>
<dbReference type="AlphaFoldDB" id="A0A4S8NIA4"/>